<feature type="transmembrane region" description="Helical" evidence="1">
    <location>
        <begin position="58"/>
        <end position="79"/>
    </location>
</feature>
<accession>A0A2M8QC76</accession>
<protein>
    <submittedName>
        <fullName evidence="2">Uncharacterized protein</fullName>
    </submittedName>
</protein>
<gene>
    <name evidence="2" type="ORF">CUN48_08765</name>
</gene>
<keyword evidence="1" id="KW-0812">Transmembrane</keyword>
<sequence length="87" mass="9253">MSALQIWSPFIGLAVAGLLFVCGFATLLLPQEKALGMPLAGRINEAFGPDDTWRFVRFIGGFLMAVGVMIAIASLAALLNNVTLFVP</sequence>
<dbReference type="Proteomes" id="UP000230790">
    <property type="component" value="Unassembled WGS sequence"/>
</dbReference>
<proteinExistence type="predicted"/>
<evidence type="ECO:0000313" key="2">
    <source>
        <dbReference type="EMBL" id="PJF47406.1"/>
    </source>
</evidence>
<feature type="transmembrane region" description="Helical" evidence="1">
    <location>
        <begin position="6"/>
        <end position="29"/>
    </location>
</feature>
<keyword evidence="1" id="KW-0472">Membrane</keyword>
<keyword evidence="1" id="KW-1133">Transmembrane helix</keyword>
<dbReference type="AlphaFoldDB" id="A0A2M8QC76"/>
<evidence type="ECO:0000313" key="3">
    <source>
        <dbReference type="Proteomes" id="UP000230790"/>
    </source>
</evidence>
<reference evidence="2 3" key="1">
    <citation type="submission" date="2017-11" db="EMBL/GenBank/DDBJ databases">
        <title>Evolution of Phototrophy in the Chloroflexi Phylum Driven by Horizontal Gene Transfer.</title>
        <authorList>
            <person name="Ward L.M."/>
            <person name="Hemp J."/>
            <person name="Shih P.M."/>
            <person name="Mcglynn S.E."/>
            <person name="Fischer W."/>
        </authorList>
    </citation>
    <scope>NUCLEOTIDE SEQUENCE [LARGE SCALE GENOMIC DNA]</scope>
    <source>
        <strain evidence="2">JP3_7</strain>
    </source>
</reference>
<name>A0A2M8QC76_9CHLR</name>
<evidence type="ECO:0000256" key="1">
    <source>
        <dbReference type="SAM" id="Phobius"/>
    </source>
</evidence>
<dbReference type="EMBL" id="PGTN01000050">
    <property type="protein sequence ID" value="PJF47406.1"/>
    <property type="molecule type" value="Genomic_DNA"/>
</dbReference>
<comment type="caution">
    <text evidence="2">The sequence shown here is derived from an EMBL/GenBank/DDBJ whole genome shotgun (WGS) entry which is preliminary data.</text>
</comment>
<organism evidence="2 3">
    <name type="scientific">Candidatus Thermofonsia Clade 3 bacterium</name>
    <dbReference type="NCBI Taxonomy" id="2364212"/>
    <lineage>
        <taxon>Bacteria</taxon>
        <taxon>Bacillati</taxon>
        <taxon>Chloroflexota</taxon>
        <taxon>Candidatus Thermofontia</taxon>
        <taxon>Candidatus Thermofonsia Clade 3</taxon>
    </lineage>
</organism>